<evidence type="ECO:0000313" key="9">
    <source>
        <dbReference type="Proteomes" id="UP000789706"/>
    </source>
</evidence>
<evidence type="ECO:0000256" key="3">
    <source>
        <dbReference type="ARBA" id="ARBA00022741"/>
    </source>
</evidence>
<dbReference type="InterPro" id="IPR000961">
    <property type="entry name" value="AGC-kinase_C"/>
</dbReference>
<comment type="caution">
    <text evidence="8">The sequence shown here is derived from an EMBL/GenBank/DDBJ whole genome shotgun (WGS) entry which is preliminary data.</text>
</comment>
<gene>
    <name evidence="8" type="ORF">DEBURN_LOCUS7965</name>
</gene>
<reference evidence="8" key="1">
    <citation type="submission" date="2021-06" db="EMBL/GenBank/DDBJ databases">
        <authorList>
            <person name="Kallberg Y."/>
            <person name="Tangrot J."/>
            <person name="Rosling A."/>
        </authorList>
    </citation>
    <scope>NUCLEOTIDE SEQUENCE</scope>
    <source>
        <strain evidence="8">AZ414A</strain>
    </source>
</reference>
<evidence type="ECO:0000259" key="7">
    <source>
        <dbReference type="PROSITE" id="PS51285"/>
    </source>
</evidence>
<keyword evidence="4" id="KW-0418">Kinase</keyword>
<keyword evidence="3" id="KW-0547">Nucleotide-binding</keyword>
<keyword evidence="9" id="KW-1185">Reference proteome</keyword>
<keyword evidence="1" id="KW-0723">Serine/threonine-protein kinase</keyword>
<sequence length="210" mass="23531">MVTKCISKTNDAMAEMKSSIDITANCVVIVVIFSLLEKGAPRDVLMHPFLPNFCGMTMRRANEMIQQIQIARSISSASSRSNSSRELNVGTEEIRNQYGQTPVITLLQSQGMTPAQQKQMASSSNPVVPSDSSFIKHTRDDEDKIFDAILEDEILYPVNISRVSVSILQKFSPTDTLNFNEEFTKERPPVNSHLNTDNQDEFRGFSYVSD</sequence>
<dbReference type="EMBL" id="CAJVPK010001066">
    <property type="protein sequence ID" value="CAG8568683.1"/>
    <property type="molecule type" value="Genomic_DNA"/>
</dbReference>
<dbReference type="Proteomes" id="UP000789706">
    <property type="component" value="Unassembled WGS sequence"/>
</dbReference>
<dbReference type="AlphaFoldDB" id="A0A9N9BJM8"/>
<feature type="region of interest" description="Disordered" evidence="6">
    <location>
        <begin position="187"/>
        <end position="210"/>
    </location>
</feature>
<dbReference type="OrthoDB" id="2411852at2759"/>
<dbReference type="GO" id="GO:0004674">
    <property type="term" value="F:protein serine/threonine kinase activity"/>
    <property type="evidence" value="ECO:0007669"/>
    <property type="project" value="UniProtKB-KW"/>
</dbReference>
<dbReference type="GO" id="GO:0005524">
    <property type="term" value="F:ATP binding"/>
    <property type="evidence" value="ECO:0007669"/>
    <property type="project" value="UniProtKB-KW"/>
</dbReference>
<feature type="domain" description="AGC-kinase C-terminal" evidence="7">
    <location>
        <begin position="142"/>
        <end position="210"/>
    </location>
</feature>
<proteinExistence type="predicted"/>
<dbReference type="PROSITE" id="PS51285">
    <property type="entry name" value="AGC_KINASE_CTER"/>
    <property type="match status" value="1"/>
</dbReference>
<accession>A0A9N9BJM8</accession>
<dbReference type="Pfam" id="PF00433">
    <property type="entry name" value="Pkinase_C"/>
    <property type="match status" value="1"/>
</dbReference>
<name>A0A9N9BJM8_9GLOM</name>
<evidence type="ECO:0000256" key="5">
    <source>
        <dbReference type="ARBA" id="ARBA00022840"/>
    </source>
</evidence>
<keyword evidence="5" id="KW-0067">ATP-binding</keyword>
<organism evidence="8 9">
    <name type="scientific">Diversispora eburnea</name>
    <dbReference type="NCBI Taxonomy" id="1213867"/>
    <lineage>
        <taxon>Eukaryota</taxon>
        <taxon>Fungi</taxon>
        <taxon>Fungi incertae sedis</taxon>
        <taxon>Mucoromycota</taxon>
        <taxon>Glomeromycotina</taxon>
        <taxon>Glomeromycetes</taxon>
        <taxon>Diversisporales</taxon>
        <taxon>Diversisporaceae</taxon>
        <taxon>Diversispora</taxon>
    </lineage>
</organism>
<evidence type="ECO:0000256" key="2">
    <source>
        <dbReference type="ARBA" id="ARBA00022679"/>
    </source>
</evidence>
<evidence type="ECO:0000256" key="1">
    <source>
        <dbReference type="ARBA" id="ARBA00022527"/>
    </source>
</evidence>
<keyword evidence="2" id="KW-0808">Transferase</keyword>
<dbReference type="InterPro" id="IPR017892">
    <property type="entry name" value="Pkinase_C"/>
</dbReference>
<protein>
    <submittedName>
        <fullName evidence="8">7377_t:CDS:1</fullName>
    </submittedName>
</protein>
<evidence type="ECO:0000256" key="6">
    <source>
        <dbReference type="SAM" id="MobiDB-lite"/>
    </source>
</evidence>
<evidence type="ECO:0000313" key="8">
    <source>
        <dbReference type="EMBL" id="CAG8568683.1"/>
    </source>
</evidence>
<evidence type="ECO:0000256" key="4">
    <source>
        <dbReference type="ARBA" id="ARBA00022777"/>
    </source>
</evidence>